<organism evidence="1">
    <name type="scientific">Rhizophora mucronata</name>
    <name type="common">Asiatic mangrove</name>
    <dbReference type="NCBI Taxonomy" id="61149"/>
    <lineage>
        <taxon>Eukaryota</taxon>
        <taxon>Viridiplantae</taxon>
        <taxon>Streptophyta</taxon>
        <taxon>Embryophyta</taxon>
        <taxon>Tracheophyta</taxon>
        <taxon>Spermatophyta</taxon>
        <taxon>Magnoliopsida</taxon>
        <taxon>eudicotyledons</taxon>
        <taxon>Gunneridae</taxon>
        <taxon>Pentapetalae</taxon>
        <taxon>rosids</taxon>
        <taxon>fabids</taxon>
        <taxon>Malpighiales</taxon>
        <taxon>Rhizophoraceae</taxon>
        <taxon>Rhizophora</taxon>
    </lineage>
</organism>
<accession>A0A2P2NST1</accession>
<dbReference type="EMBL" id="GGEC01065085">
    <property type="protein sequence ID" value="MBX45569.1"/>
    <property type="molecule type" value="Transcribed_RNA"/>
</dbReference>
<protein>
    <submittedName>
        <fullName evidence="1">Uncharacterized protein</fullName>
    </submittedName>
</protein>
<name>A0A2P2NST1_RHIMU</name>
<evidence type="ECO:0000313" key="1">
    <source>
        <dbReference type="EMBL" id="MBX45569.1"/>
    </source>
</evidence>
<sequence length="31" mass="3645">MKKRLMCKLTSMNLLLKTQVDVVKEINIHIC</sequence>
<reference evidence="1" key="1">
    <citation type="submission" date="2018-02" db="EMBL/GenBank/DDBJ databases">
        <title>Rhizophora mucronata_Transcriptome.</title>
        <authorList>
            <person name="Meera S.P."/>
            <person name="Sreeshan A."/>
            <person name="Augustine A."/>
        </authorList>
    </citation>
    <scope>NUCLEOTIDE SEQUENCE</scope>
    <source>
        <tissue evidence="1">Leaf</tissue>
    </source>
</reference>
<dbReference type="AlphaFoldDB" id="A0A2P2NST1"/>
<proteinExistence type="predicted"/>